<evidence type="ECO:0000313" key="2">
    <source>
        <dbReference type="EMBL" id="CAB1427214.1"/>
    </source>
</evidence>
<proteinExistence type="predicted"/>
<evidence type="ECO:0000256" key="1">
    <source>
        <dbReference type="SAM" id="MobiDB-lite"/>
    </source>
</evidence>
<accession>A0A9N7UBI4</accession>
<dbReference type="Proteomes" id="UP001153269">
    <property type="component" value="Unassembled WGS sequence"/>
</dbReference>
<name>A0A9N7UBI4_PLEPL</name>
<feature type="region of interest" description="Disordered" evidence="1">
    <location>
        <begin position="162"/>
        <end position="191"/>
    </location>
</feature>
<sequence length="191" mass="20543">MSGIGDISVPGQLKQVIAMQLDELAKSLNGYFPIRELYLAWNVIYDVATAAALDLRAIRHRDSGEGVKEPAMGIRRQLEALQRQAERRTMLLEHLLAWSGLAPVSTSQTAMRIRHLAKGHYGIEMGKTGDQTADLPVGGRPLYHSATASPVYSSTCDLLTAAPNPSAPSDGHSIPWAQGTTRTEDGEAPAG</sequence>
<keyword evidence="3" id="KW-1185">Reference proteome</keyword>
<dbReference type="AlphaFoldDB" id="A0A9N7UBI4"/>
<organism evidence="2 3">
    <name type="scientific">Pleuronectes platessa</name>
    <name type="common">European plaice</name>
    <dbReference type="NCBI Taxonomy" id="8262"/>
    <lineage>
        <taxon>Eukaryota</taxon>
        <taxon>Metazoa</taxon>
        <taxon>Chordata</taxon>
        <taxon>Craniata</taxon>
        <taxon>Vertebrata</taxon>
        <taxon>Euteleostomi</taxon>
        <taxon>Actinopterygii</taxon>
        <taxon>Neopterygii</taxon>
        <taxon>Teleostei</taxon>
        <taxon>Neoteleostei</taxon>
        <taxon>Acanthomorphata</taxon>
        <taxon>Carangaria</taxon>
        <taxon>Pleuronectiformes</taxon>
        <taxon>Pleuronectoidei</taxon>
        <taxon>Pleuronectidae</taxon>
        <taxon>Pleuronectes</taxon>
    </lineage>
</organism>
<comment type="caution">
    <text evidence="2">The sequence shown here is derived from an EMBL/GenBank/DDBJ whole genome shotgun (WGS) entry which is preliminary data.</text>
</comment>
<dbReference type="EMBL" id="CADEAL010000952">
    <property type="protein sequence ID" value="CAB1427214.1"/>
    <property type="molecule type" value="Genomic_DNA"/>
</dbReference>
<protein>
    <submittedName>
        <fullName evidence="2">Uncharacterized protein</fullName>
    </submittedName>
</protein>
<gene>
    <name evidence="2" type="ORF">PLEPLA_LOCUS15152</name>
</gene>
<evidence type="ECO:0000313" key="3">
    <source>
        <dbReference type="Proteomes" id="UP001153269"/>
    </source>
</evidence>
<reference evidence="2" key="1">
    <citation type="submission" date="2020-03" db="EMBL/GenBank/DDBJ databases">
        <authorList>
            <person name="Weist P."/>
        </authorList>
    </citation>
    <scope>NUCLEOTIDE SEQUENCE</scope>
</reference>